<dbReference type="WBParaSite" id="nRc.2.0.1.t43387-RA">
    <property type="protein sequence ID" value="nRc.2.0.1.t43387-RA"/>
    <property type="gene ID" value="nRc.2.0.1.g43387"/>
</dbReference>
<name>A0A915KWQ9_ROMCU</name>
<evidence type="ECO:0000313" key="1">
    <source>
        <dbReference type="Proteomes" id="UP000887565"/>
    </source>
</evidence>
<sequence length="67" mass="7076">MIMVALGFNVLQEKCIWKANYGLSLYMLKGFLGGAVAVPPLGNVGVGVTSPTRAQQKSLGLGPVDWL</sequence>
<accession>A0A915KWQ9</accession>
<dbReference type="Proteomes" id="UP000887565">
    <property type="component" value="Unplaced"/>
</dbReference>
<proteinExistence type="predicted"/>
<dbReference type="AlphaFoldDB" id="A0A915KWQ9"/>
<evidence type="ECO:0000313" key="2">
    <source>
        <dbReference type="WBParaSite" id="nRc.2.0.1.t43387-RA"/>
    </source>
</evidence>
<protein>
    <submittedName>
        <fullName evidence="2">Uncharacterized protein</fullName>
    </submittedName>
</protein>
<keyword evidence="1" id="KW-1185">Reference proteome</keyword>
<organism evidence="1 2">
    <name type="scientific">Romanomermis culicivorax</name>
    <name type="common">Nematode worm</name>
    <dbReference type="NCBI Taxonomy" id="13658"/>
    <lineage>
        <taxon>Eukaryota</taxon>
        <taxon>Metazoa</taxon>
        <taxon>Ecdysozoa</taxon>
        <taxon>Nematoda</taxon>
        <taxon>Enoplea</taxon>
        <taxon>Dorylaimia</taxon>
        <taxon>Mermithida</taxon>
        <taxon>Mermithoidea</taxon>
        <taxon>Mermithidae</taxon>
        <taxon>Romanomermis</taxon>
    </lineage>
</organism>
<reference evidence="2" key="1">
    <citation type="submission" date="2022-11" db="UniProtKB">
        <authorList>
            <consortium name="WormBaseParasite"/>
        </authorList>
    </citation>
    <scope>IDENTIFICATION</scope>
</reference>